<gene>
    <name evidence="1" type="ORF">GSOID_T00009607001</name>
</gene>
<organism evidence="1">
    <name type="scientific">Oikopleura dioica</name>
    <name type="common">Tunicate</name>
    <dbReference type="NCBI Taxonomy" id="34765"/>
    <lineage>
        <taxon>Eukaryota</taxon>
        <taxon>Metazoa</taxon>
        <taxon>Chordata</taxon>
        <taxon>Tunicata</taxon>
        <taxon>Appendicularia</taxon>
        <taxon>Copelata</taxon>
        <taxon>Oikopleuridae</taxon>
        <taxon>Oikopleura</taxon>
    </lineage>
</organism>
<reference evidence="1" key="1">
    <citation type="journal article" date="2010" name="Science">
        <title>Plasticity of animal genome architecture unmasked by rapid evolution of a pelagic tunicate.</title>
        <authorList>
            <person name="Denoeud F."/>
            <person name="Henriet S."/>
            <person name="Mungpakdee S."/>
            <person name="Aury J.M."/>
            <person name="Da Silva C."/>
            <person name="Brinkmann H."/>
            <person name="Mikhaleva J."/>
            <person name="Olsen L.C."/>
            <person name="Jubin C."/>
            <person name="Canestro C."/>
            <person name="Bouquet J.M."/>
            <person name="Danks G."/>
            <person name="Poulain J."/>
            <person name="Campsteijn C."/>
            <person name="Adamski M."/>
            <person name="Cross I."/>
            <person name="Yadetie F."/>
            <person name="Muffato M."/>
            <person name="Louis A."/>
            <person name="Butcher S."/>
            <person name="Tsagkogeorga G."/>
            <person name="Konrad A."/>
            <person name="Singh S."/>
            <person name="Jensen M.F."/>
            <person name="Cong E.H."/>
            <person name="Eikeseth-Otteraa H."/>
            <person name="Noel B."/>
            <person name="Anthouard V."/>
            <person name="Porcel B.M."/>
            <person name="Kachouri-Lafond R."/>
            <person name="Nishino A."/>
            <person name="Ugolini M."/>
            <person name="Chourrout P."/>
            <person name="Nishida H."/>
            <person name="Aasland R."/>
            <person name="Huzurbazar S."/>
            <person name="Westhof E."/>
            <person name="Delsuc F."/>
            <person name="Lehrach H."/>
            <person name="Reinhardt R."/>
            <person name="Weissenbach J."/>
            <person name="Roy S.W."/>
            <person name="Artiguenave F."/>
            <person name="Postlethwait J.H."/>
            <person name="Manak J.R."/>
            <person name="Thompson E.M."/>
            <person name="Jaillon O."/>
            <person name="Du Pasquier L."/>
            <person name="Boudinot P."/>
            <person name="Liberles D.A."/>
            <person name="Volff J.N."/>
            <person name="Philippe H."/>
            <person name="Lenhard B."/>
            <person name="Roest Crollius H."/>
            <person name="Wincker P."/>
            <person name="Chourrout D."/>
        </authorList>
    </citation>
    <scope>NUCLEOTIDE SEQUENCE [LARGE SCALE GENOMIC DNA]</scope>
</reference>
<evidence type="ECO:0000313" key="1">
    <source>
        <dbReference type="EMBL" id="CBY24256.1"/>
    </source>
</evidence>
<evidence type="ECO:0000313" key="2">
    <source>
        <dbReference type="Proteomes" id="UP000001307"/>
    </source>
</evidence>
<dbReference type="AlphaFoldDB" id="E4XF68"/>
<keyword evidence="2" id="KW-1185">Reference proteome</keyword>
<accession>E4XF68</accession>
<proteinExistence type="predicted"/>
<dbReference type="InParanoid" id="E4XF68"/>
<dbReference type="Proteomes" id="UP000001307">
    <property type="component" value="Unassembled WGS sequence"/>
</dbReference>
<dbReference type="EMBL" id="FN653044">
    <property type="protein sequence ID" value="CBY24256.1"/>
    <property type="molecule type" value="Genomic_DNA"/>
</dbReference>
<sequence length="132" mass="15269">MSDPSDSRSCANGVHRELKIRTQYSFATKLATSNFIDQEITSWIEGLRPRGTPVQIDLRSLNDRTPTNRKLKQKVDKMAEEINRRMDSNSLTQAKIVKLALIPVHLIEYKFVGTNKKENFGIWALYNCWTRL</sequence>
<name>E4XF68_OIKDI</name>
<protein>
    <submittedName>
        <fullName evidence="1">Uncharacterized protein</fullName>
    </submittedName>
</protein>